<organism evidence="1 2">
    <name type="scientific">Rhizophagus clarus</name>
    <dbReference type="NCBI Taxonomy" id="94130"/>
    <lineage>
        <taxon>Eukaryota</taxon>
        <taxon>Fungi</taxon>
        <taxon>Fungi incertae sedis</taxon>
        <taxon>Mucoromycota</taxon>
        <taxon>Glomeromycotina</taxon>
        <taxon>Glomeromycetes</taxon>
        <taxon>Glomerales</taxon>
        <taxon>Glomeraceae</taxon>
        <taxon>Rhizophagus</taxon>
    </lineage>
</organism>
<comment type="caution">
    <text evidence="1">The sequence shown here is derived from an EMBL/GenBank/DDBJ whole genome shotgun (WGS) entry which is preliminary data.</text>
</comment>
<sequence length="73" mass="8719">MRRTWNIDNTMFKLPNMSRIKIPNIPFIDSIVFRIYFLRGNIKLLECYLLDDKTKGLANIHVFDVALEKYDLI</sequence>
<name>A0A8H3R092_9GLOM</name>
<evidence type="ECO:0000313" key="2">
    <source>
        <dbReference type="Proteomes" id="UP000615446"/>
    </source>
</evidence>
<dbReference type="AlphaFoldDB" id="A0A8H3R092"/>
<proteinExistence type="predicted"/>
<gene>
    <name evidence="1" type="ORF">RCL2_002510900</name>
</gene>
<protein>
    <submittedName>
        <fullName evidence="1">Uncharacterized protein</fullName>
    </submittedName>
</protein>
<dbReference type="Proteomes" id="UP000615446">
    <property type="component" value="Unassembled WGS sequence"/>
</dbReference>
<accession>A0A8H3R092</accession>
<reference evidence="1" key="1">
    <citation type="submission" date="2019-10" db="EMBL/GenBank/DDBJ databases">
        <title>Conservation and host-specific expression of non-tandemly repeated heterogenous ribosome RNA gene in arbuscular mycorrhizal fungi.</title>
        <authorList>
            <person name="Maeda T."/>
            <person name="Kobayashi Y."/>
            <person name="Nakagawa T."/>
            <person name="Ezawa T."/>
            <person name="Yamaguchi K."/>
            <person name="Bino T."/>
            <person name="Nishimoto Y."/>
            <person name="Shigenobu S."/>
            <person name="Kawaguchi M."/>
        </authorList>
    </citation>
    <scope>NUCLEOTIDE SEQUENCE</scope>
    <source>
        <strain evidence="1">HR1</strain>
    </source>
</reference>
<evidence type="ECO:0000313" key="1">
    <source>
        <dbReference type="EMBL" id="GES98571.1"/>
    </source>
</evidence>
<dbReference type="EMBL" id="BLAL01000274">
    <property type="protein sequence ID" value="GES98571.1"/>
    <property type="molecule type" value="Genomic_DNA"/>
</dbReference>